<organism evidence="1 2">
    <name type="scientific">Zymoseptoria tritici ST99CH_1E4</name>
    <dbReference type="NCBI Taxonomy" id="1276532"/>
    <lineage>
        <taxon>Eukaryota</taxon>
        <taxon>Fungi</taxon>
        <taxon>Dikarya</taxon>
        <taxon>Ascomycota</taxon>
        <taxon>Pezizomycotina</taxon>
        <taxon>Dothideomycetes</taxon>
        <taxon>Dothideomycetidae</taxon>
        <taxon>Mycosphaerellales</taxon>
        <taxon>Mycosphaerellaceae</taxon>
        <taxon>Zymoseptoria</taxon>
    </lineage>
</organism>
<dbReference type="AlphaFoldDB" id="A0A2H1H518"/>
<name>A0A2H1H518_ZYMTR</name>
<protein>
    <submittedName>
        <fullName evidence="1">Uncharacterized protein</fullName>
    </submittedName>
</protein>
<accession>A0A2H1H518</accession>
<reference evidence="2" key="1">
    <citation type="submission" date="2017-05" db="EMBL/GenBank/DDBJ databases">
        <authorList>
            <person name="Song R."/>
            <person name="Chenine A.L."/>
            <person name="Ruprecht R.M."/>
        </authorList>
    </citation>
    <scope>NUCLEOTIDE SEQUENCE [LARGE SCALE GENOMIC DNA]</scope>
</reference>
<evidence type="ECO:0000313" key="1">
    <source>
        <dbReference type="EMBL" id="SMR60873.1"/>
    </source>
</evidence>
<evidence type="ECO:0000313" key="2">
    <source>
        <dbReference type="Proteomes" id="UP000245764"/>
    </source>
</evidence>
<sequence>MVASQRAPYHASDYWKLPLIVGSTQIDALKVLIDKSGGHHYTSATTRPRLLQLVKRTTRGLRCYDGDSPSELSHFISQRGINPTSSNTKKKQELITILEGADEEATFDRFFDLPAELRVFIYELHFASYTCERRAIESPTPPPITQVDTTLREETLKLFYSTCEFLFNFHSSINNPTLHFDDVTGDLIRKLTLTHLPDVRNMRIRVSWAGDNNVHYVASVVRLPLDGEGKLSMDQDSVIEGNQRTKLASTKLTHNIRQFVDHGSAYEPKTVSSVLANLIFFINCRLYGTSLVENQYLRSPAQTAHTKPWRVKSCGAI</sequence>
<dbReference type="Proteomes" id="UP000245764">
    <property type="component" value="Chromosome 12"/>
</dbReference>
<gene>
    <name evidence="1" type="ORF">ZT1E4_G10838</name>
</gene>
<proteinExistence type="predicted"/>
<dbReference type="EMBL" id="LT854264">
    <property type="protein sequence ID" value="SMR60873.1"/>
    <property type="molecule type" value="Genomic_DNA"/>
</dbReference>